<keyword evidence="4 9" id="KW-0812">Transmembrane</keyword>
<dbReference type="InterPro" id="IPR043926">
    <property type="entry name" value="ABCG_dom"/>
</dbReference>
<evidence type="ECO:0000256" key="2">
    <source>
        <dbReference type="ARBA" id="ARBA00005814"/>
    </source>
</evidence>
<name>A0A0N5BHE5_STREA</name>
<organism evidence="11 12">
    <name type="scientific">Strongyloides papillosus</name>
    <name type="common">Intestinal threadworm</name>
    <dbReference type="NCBI Taxonomy" id="174720"/>
    <lineage>
        <taxon>Eukaryota</taxon>
        <taxon>Metazoa</taxon>
        <taxon>Ecdysozoa</taxon>
        <taxon>Nematoda</taxon>
        <taxon>Chromadorea</taxon>
        <taxon>Rhabditida</taxon>
        <taxon>Tylenchina</taxon>
        <taxon>Panagrolaimomorpha</taxon>
        <taxon>Strongyloidoidea</taxon>
        <taxon>Strongyloididae</taxon>
        <taxon>Strongyloides</taxon>
    </lineage>
</organism>
<dbReference type="Pfam" id="PF01061">
    <property type="entry name" value="ABC2_membrane"/>
    <property type="match status" value="1"/>
</dbReference>
<dbReference type="PANTHER" id="PTHR48041">
    <property type="entry name" value="ABC TRANSPORTER G FAMILY MEMBER 28"/>
    <property type="match status" value="1"/>
</dbReference>
<dbReference type="PROSITE" id="PS50893">
    <property type="entry name" value="ABC_TRANSPORTER_2"/>
    <property type="match status" value="1"/>
</dbReference>
<feature type="transmembrane region" description="Helical" evidence="9">
    <location>
        <begin position="469"/>
        <end position="491"/>
    </location>
</feature>
<dbReference type="GO" id="GO:0005886">
    <property type="term" value="C:plasma membrane"/>
    <property type="evidence" value="ECO:0007669"/>
    <property type="project" value="TreeGrafter"/>
</dbReference>
<evidence type="ECO:0000259" key="10">
    <source>
        <dbReference type="PROSITE" id="PS50893"/>
    </source>
</evidence>
<keyword evidence="8 9" id="KW-0472">Membrane</keyword>
<dbReference type="GO" id="GO:0140359">
    <property type="term" value="F:ABC-type transporter activity"/>
    <property type="evidence" value="ECO:0007669"/>
    <property type="project" value="InterPro"/>
</dbReference>
<evidence type="ECO:0000256" key="7">
    <source>
        <dbReference type="ARBA" id="ARBA00022989"/>
    </source>
</evidence>
<dbReference type="STRING" id="174720.A0A0N5BHE5"/>
<evidence type="ECO:0000256" key="6">
    <source>
        <dbReference type="ARBA" id="ARBA00022840"/>
    </source>
</evidence>
<dbReference type="InterPro" id="IPR017871">
    <property type="entry name" value="ABC_transporter-like_CS"/>
</dbReference>
<dbReference type="PROSITE" id="PS00211">
    <property type="entry name" value="ABC_TRANSPORTER_1"/>
    <property type="match status" value="1"/>
</dbReference>
<evidence type="ECO:0000256" key="9">
    <source>
        <dbReference type="SAM" id="Phobius"/>
    </source>
</evidence>
<keyword evidence="7 9" id="KW-1133">Transmembrane helix</keyword>
<sequence length="651" mass="72549">MSTNTSNTLSELLEKENGALTGAYDGTQFSTSLTQVSDKDIEGTTATNSTPFFQQEEPVTLTWNDLEVAAGSRQLLKNINGLALPGETIALMGASGAGKTTLLNTLLGRNLKGLSIKGEILVNGNEIGRGITNISSYVQQEDLFMGRLTVYEHLLVQAYIRLPSRMSHKDRKECVEHVIKELDLEACRNSKIGFSGVKKGISGGQAKRLAFATEILTNPSILFCDEPTTGLDSHMASQVVKTLNKLSKTTKKTIICTIHQPSSEVFESFDRVIFLALGEVAFQGPPSCAIGFFSYIGFSFPSHCNPADLFIMYLALEPGKEDESMMRVKSICKKYQGSQHYRIVKQRIEYHKQFPHPTVDMPRPPGLFIIIVTMVLRLFLDHLRNPSFIKVKTLQKTCIGVFLAFLYFRTPMNQDGIANFKGLFYFMISETTYSTALTVQTIIPKDFHLVVREHHDGIYPVSAYYIARILAFLPFASFDSIVMCILAYFIAGLTPTVSSFLMCLFVIGLTSWCTFAYAIMISSLLINYPLIVSTSAPILAALAISGGLFMNISTFPSTLNWLHYFSWFKYSFELLLINEFGGREDIECVMKSNGSYVKVDGSCLRTGEDVLKSLSFSSSNHSFNIYVLIIYTLTTLIVGYLFLVYRVLKAR</sequence>
<dbReference type="AlphaFoldDB" id="A0A0N5BHE5"/>
<dbReference type="Pfam" id="PF19055">
    <property type="entry name" value="ABC2_membrane_7"/>
    <property type="match status" value="1"/>
</dbReference>
<evidence type="ECO:0000313" key="11">
    <source>
        <dbReference type="Proteomes" id="UP000046392"/>
    </source>
</evidence>
<feature type="domain" description="ABC transporter" evidence="10">
    <location>
        <begin position="61"/>
        <end position="302"/>
    </location>
</feature>
<keyword evidence="3" id="KW-0813">Transport</keyword>
<evidence type="ECO:0000313" key="12">
    <source>
        <dbReference type="WBParaSite" id="SPAL_0000538700.1"/>
    </source>
</evidence>
<dbReference type="SUPFAM" id="SSF52540">
    <property type="entry name" value="P-loop containing nucleoside triphosphate hydrolases"/>
    <property type="match status" value="1"/>
</dbReference>
<dbReference type="WBParaSite" id="SPAL_0000538700.1">
    <property type="protein sequence ID" value="SPAL_0000538700.1"/>
    <property type="gene ID" value="SPAL_0000538700"/>
</dbReference>
<dbReference type="Gene3D" id="3.40.50.300">
    <property type="entry name" value="P-loop containing nucleotide triphosphate hydrolases"/>
    <property type="match status" value="1"/>
</dbReference>
<dbReference type="InterPro" id="IPR027417">
    <property type="entry name" value="P-loop_NTPase"/>
</dbReference>
<feature type="transmembrane region" description="Helical" evidence="9">
    <location>
        <begin position="530"/>
        <end position="552"/>
    </location>
</feature>
<evidence type="ECO:0000256" key="3">
    <source>
        <dbReference type="ARBA" id="ARBA00022448"/>
    </source>
</evidence>
<feature type="transmembrane region" description="Helical" evidence="9">
    <location>
        <begin position="497"/>
        <end position="518"/>
    </location>
</feature>
<dbReference type="SMART" id="SM00382">
    <property type="entry name" value="AAA"/>
    <property type="match status" value="1"/>
</dbReference>
<dbReference type="CDD" id="cd03213">
    <property type="entry name" value="ABCG_EPDR"/>
    <property type="match status" value="1"/>
</dbReference>
<keyword evidence="11" id="KW-1185">Reference proteome</keyword>
<dbReference type="Proteomes" id="UP000046392">
    <property type="component" value="Unplaced"/>
</dbReference>
<dbReference type="InterPro" id="IPR013525">
    <property type="entry name" value="ABC2_TM"/>
</dbReference>
<feature type="transmembrane region" description="Helical" evidence="9">
    <location>
        <begin position="623"/>
        <end position="645"/>
    </location>
</feature>
<dbReference type="GO" id="GO:0016887">
    <property type="term" value="F:ATP hydrolysis activity"/>
    <property type="evidence" value="ECO:0007669"/>
    <property type="project" value="InterPro"/>
</dbReference>
<dbReference type="InterPro" id="IPR003593">
    <property type="entry name" value="AAA+_ATPase"/>
</dbReference>
<keyword evidence="5" id="KW-0547">Nucleotide-binding</keyword>
<evidence type="ECO:0000256" key="5">
    <source>
        <dbReference type="ARBA" id="ARBA00022741"/>
    </source>
</evidence>
<keyword evidence="6" id="KW-0067">ATP-binding</keyword>
<evidence type="ECO:0000256" key="8">
    <source>
        <dbReference type="ARBA" id="ARBA00023136"/>
    </source>
</evidence>
<comment type="similarity">
    <text evidence="2">Belongs to the ABC transporter superfamily. ABCG family. Eye pigment precursor importer (TC 3.A.1.204) subfamily.</text>
</comment>
<reference evidence="12" key="1">
    <citation type="submission" date="2017-02" db="UniProtKB">
        <authorList>
            <consortium name="WormBaseParasite"/>
        </authorList>
    </citation>
    <scope>IDENTIFICATION</scope>
</reference>
<accession>A0A0N5BHE5</accession>
<dbReference type="GO" id="GO:0005524">
    <property type="term" value="F:ATP binding"/>
    <property type="evidence" value="ECO:0007669"/>
    <property type="project" value="UniProtKB-KW"/>
</dbReference>
<dbReference type="InterPro" id="IPR003439">
    <property type="entry name" value="ABC_transporter-like_ATP-bd"/>
</dbReference>
<feature type="transmembrane region" description="Helical" evidence="9">
    <location>
        <begin position="364"/>
        <end position="380"/>
    </location>
</feature>
<dbReference type="InterPro" id="IPR050352">
    <property type="entry name" value="ABCG_transporters"/>
</dbReference>
<protein>
    <submittedName>
        <fullName evidence="12">ABC transporter domain-containing protein</fullName>
    </submittedName>
</protein>
<dbReference type="PANTHER" id="PTHR48041:SF131">
    <property type="entry name" value="ABC TRANSPORTER DOMAIN-CONTAINING PROTEIN"/>
    <property type="match status" value="1"/>
</dbReference>
<dbReference type="Pfam" id="PF00005">
    <property type="entry name" value="ABC_tran"/>
    <property type="match status" value="1"/>
</dbReference>
<evidence type="ECO:0000256" key="4">
    <source>
        <dbReference type="ARBA" id="ARBA00022692"/>
    </source>
</evidence>
<proteinExistence type="inferred from homology"/>
<evidence type="ECO:0000256" key="1">
    <source>
        <dbReference type="ARBA" id="ARBA00004141"/>
    </source>
</evidence>
<comment type="subcellular location">
    <subcellularLocation>
        <location evidence="1">Membrane</location>
        <topology evidence="1">Multi-pass membrane protein</topology>
    </subcellularLocation>
</comment>